<dbReference type="InterPro" id="IPR011990">
    <property type="entry name" value="TPR-like_helical_dom_sf"/>
</dbReference>
<dbReference type="eggNOG" id="COG0515">
    <property type="taxonomic scope" value="Bacteria"/>
</dbReference>
<keyword evidence="3" id="KW-0808">Transferase</keyword>
<organism evidence="3 4">
    <name type="scientific">Syntrophobacter fumaroxidans (strain DSM 10017 / MPOB)</name>
    <dbReference type="NCBI Taxonomy" id="335543"/>
    <lineage>
        <taxon>Bacteria</taxon>
        <taxon>Pseudomonadati</taxon>
        <taxon>Thermodesulfobacteriota</taxon>
        <taxon>Syntrophobacteria</taxon>
        <taxon>Syntrophobacterales</taxon>
        <taxon>Syntrophobacteraceae</taxon>
        <taxon>Syntrophobacter</taxon>
    </lineage>
</organism>
<protein>
    <submittedName>
        <fullName evidence="3">Serine/threonine protein kinase</fullName>
    </submittedName>
</protein>
<dbReference type="Gene3D" id="1.25.40.10">
    <property type="entry name" value="Tetratricopeptide repeat domain"/>
    <property type="match status" value="1"/>
</dbReference>
<dbReference type="Proteomes" id="UP000001784">
    <property type="component" value="Chromosome"/>
</dbReference>
<dbReference type="InterPro" id="IPR000719">
    <property type="entry name" value="Prot_kinase_dom"/>
</dbReference>
<dbReference type="STRING" id="335543.Sfum_0321"/>
<evidence type="ECO:0000259" key="2">
    <source>
        <dbReference type="PROSITE" id="PS50011"/>
    </source>
</evidence>
<evidence type="ECO:0000313" key="3">
    <source>
        <dbReference type="EMBL" id="ABK16021.1"/>
    </source>
</evidence>
<dbReference type="GO" id="GO:0004674">
    <property type="term" value="F:protein serine/threonine kinase activity"/>
    <property type="evidence" value="ECO:0007669"/>
    <property type="project" value="UniProtKB-KW"/>
</dbReference>
<dbReference type="KEGG" id="sfu:Sfum_0321"/>
<dbReference type="InParanoid" id="A0LF19"/>
<dbReference type="SUPFAM" id="SSF48452">
    <property type="entry name" value="TPR-like"/>
    <property type="match status" value="1"/>
</dbReference>
<evidence type="ECO:0000256" key="1">
    <source>
        <dbReference type="SAM" id="MobiDB-lite"/>
    </source>
</evidence>
<name>A0LF19_SYNFM</name>
<keyword evidence="4" id="KW-1185">Reference proteome</keyword>
<dbReference type="PANTHER" id="PTHR24362">
    <property type="entry name" value="SERINE/THREONINE-PROTEIN KINASE NEK"/>
    <property type="match status" value="1"/>
</dbReference>
<dbReference type="Gene3D" id="1.10.510.10">
    <property type="entry name" value="Transferase(Phosphotransferase) domain 1"/>
    <property type="match status" value="1"/>
</dbReference>
<dbReference type="EMBL" id="CP000478">
    <property type="protein sequence ID" value="ABK16021.1"/>
    <property type="molecule type" value="Genomic_DNA"/>
</dbReference>
<dbReference type="PROSITE" id="PS50011">
    <property type="entry name" value="PROTEIN_KINASE_DOM"/>
    <property type="match status" value="1"/>
</dbReference>
<accession>A0LF19</accession>
<dbReference type="SUPFAM" id="SSF56112">
    <property type="entry name" value="Protein kinase-like (PK-like)"/>
    <property type="match status" value="1"/>
</dbReference>
<feature type="region of interest" description="Disordered" evidence="1">
    <location>
        <begin position="62"/>
        <end position="84"/>
    </location>
</feature>
<gene>
    <name evidence="3" type="ordered locus">Sfum_0321</name>
</gene>
<feature type="region of interest" description="Disordered" evidence="1">
    <location>
        <begin position="188"/>
        <end position="213"/>
    </location>
</feature>
<dbReference type="eggNOG" id="COG0457">
    <property type="taxonomic scope" value="Bacteria"/>
</dbReference>
<dbReference type="AlphaFoldDB" id="A0LF19"/>
<proteinExistence type="predicted"/>
<keyword evidence="3" id="KW-0418">Kinase</keyword>
<dbReference type="SMART" id="SM00220">
    <property type="entry name" value="S_TKc"/>
    <property type="match status" value="1"/>
</dbReference>
<feature type="domain" description="Protein kinase" evidence="2">
    <location>
        <begin position="247"/>
        <end position="525"/>
    </location>
</feature>
<reference evidence="3 4" key="1">
    <citation type="submission" date="2006-10" db="EMBL/GenBank/DDBJ databases">
        <title>Complete sequence of Syntrophobacter fumaroxidans MPOB.</title>
        <authorList>
            <consortium name="US DOE Joint Genome Institute"/>
            <person name="Copeland A."/>
            <person name="Lucas S."/>
            <person name="Lapidus A."/>
            <person name="Barry K."/>
            <person name="Detter J.C."/>
            <person name="Glavina del Rio T."/>
            <person name="Hammon N."/>
            <person name="Israni S."/>
            <person name="Pitluck S."/>
            <person name="Goltsman E.G."/>
            <person name="Martinez M."/>
            <person name="Schmutz J."/>
            <person name="Larimer F."/>
            <person name="Land M."/>
            <person name="Hauser L."/>
            <person name="Kyrpides N."/>
            <person name="Kim E."/>
            <person name="Boone D.R."/>
            <person name="Brockman F."/>
            <person name="Culley D."/>
            <person name="Ferry J."/>
            <person name="Gunsalus R."/>
            <person name="McInerney M.J."/>
            <person name="Morrison M."/>
            <person name="Plugge C."/>
            <person name="Rohlin L."/>
            <person name="Scholten J."/>
            <person name="Sieber J."/>
            <person name="Stams A.J.M."/>
            <person name="Worm P."/>
            <person name="Henstra A.M."/>
            <person name="Richardson P."/>
        </authorList>
    </citation>
    <scope>NUCLEOTIDE SEQUENCE [LARGE SCALE GENOMIC DNA]</scope>
    <source>
        <strain evidence="4">DSM 10017 / MPOB</strain>
    </source>
</reference>
<dbReference type="OrthoDB" id="5498773at2"/>
<sequence>MAYGDLFQSYLNRLEEARLYLEQGLGEGAGEIVKGILEDLEQSALSEEEKSDLRSRIEKQHGHIPEETAAGEPPSAPQGPAYGMAEPDQTFEYGLALMDGQFWDEAIREFKTAAAVGFRVMQCWELCGDCAGKLGKWDEAIRYYENIYADPAADEQLKRQILLKITKCSQNRKKNDVSSTIQARSEAVAAAAAGPAPPPKVAKPESETLSPSLSSLDQHSLDQLIGQHAASWNDSRNSFVAGEKHTYTISNLLHVGVTSLVMQVTDDDTGEMLAGQILSGPYGAGVDPAVLSRWARAQMMSNSQHIVRIHDIAQCEDRIFIIREHLPLSLVDIFNMGEVLPIPLAIGLSYQILEGIGDLHLHMGKDEEIRKIHHLDLRPSKILLHDDRFLVKICNGGLLSELERANPRAASLKHLPLPLLAYRAPEQFRPYLSRKKPPFFTDIYLFGALLYEMLTGIQAFSGSSIEEFEIQHCEQYPTPPKVWRPEIPEVMNEIIMNCLICDPMKRWRSATQISLTFEKSFSEWVGRGVERQYYELLDRLRSKI</sequence>
<dbReference type="PANTHER" id="PTHR24362:SF309">
    <property type="entry name" value="PROTEIN KINASE DOMAIN-CONTAINING PROTEIN"/>
    <property type="match status" value="1"/>
</dbReference>
<keyword evidence="3" id="KW-0723">Serine/threonine-protein kinase</keyword>
<dbReference type="InterPro" id="IPR011009">
    <property type="entry name" value="Kinase-like_dom_sf"/>
</dbReference>
<dbReference type="GO" id="GO:0005524">
    <property type="term" value="F:ATP binding"/>
    <property type="evidence" value="ECO:0007669"/>
    <property type="project" value="InterPro"/>
</dbReference>
<evidence type="ECO:0000313" key="4">
    <source>
        <dbReference type="Proteomes" id="UP000001784"/>
    </source>
</evidence>
<dbReference type="Pfam" id="PF00069">
    <property type="entry name" value="Pkinase"/>
    <property type="match status" value="1"/>
</dbReference>
<dbReference type="RefSeq" id="WP_011697194.1">
    <property type="nucleotide sequence ID" value="NC_008554.1"/>
</dbReference>
<dbReference type="HOGENOM" id="CLU_500487_0_0_7"/>